<protein>
    <submittedName>
        <fullName evidence="2">Virulence-associated E family protein</fullName>
    </submittedName>
</protein>
<dbReference type="RefSeq" id="WP_078395198.1">
    <property type="nucleotide sequence ID" value="NZ_CP016374.1"/>
</dbReference>
<proteinExistence type="predicted"/>
<accession>A0AAU8VCV9</accession>
<gene>
    <name evidence="2" type="ORF">BBD32_02860</name>
</gene>
<evidence type="ECO:0000313" key="3">
    <source>
        <dbReference type="Proteomes" id="UP000190848"/>
    </source>
</evidence>
<evidence type="ECO:0000313" key="2">
    <source>
        <dbReference type="EMBL" id="AQX00481.1"/>
    </source>
</evidence>
<feature type="domain" description="Virulence-associated protein E-like" evidence="1">
    <location>
        <begin position="99"/>
        <end position="311"/>
    </location>
</feature>
<dbReference type="PANTHER" id="PTHR34985:SF1">
    <property type="entry name" value="SLR0554 PROTEIN"/>
    <property type="match status" value="1"/>
</dbReference>
<dbReference type="Proteomes" id="UP000190848">
    <property type="component" value="Chromosome"/>
</dbReference>
<dbReference type="AlphaFoldDB" id="A0AAU8VCV9"/>
<reference evidence="2 3" key="1">
    <citation type="submission" date="2016-07" db="EMBL/GenBank/DDBJ databases">
        <title>Revisiting the taxonomy of the Elizabethkingia Genus using Whole-Genome Sequencing, Optical Mapping, and MALDI-TOF, along with proposal of three novel Elizabethkingia species: Elizabethkingia bruuniana sp. nov., Elizabethkingia ursingii sp. nov., and Elizabethkingia occulta sp. nov.</title>
        <authorList>
            <person name="Nicholson A.C."/>
        </authorList>
    </citation>
    <scope>NUCLEOTIDE SEQUENCE [LARGE SCALE GENOMIC DNA]</scope>
    <source>
        <strain evidence="2 3">F3201</strain>
    </source>
</reference>
<dbReference type="EMBL" id="CP016374">
    <property type="protein sequence ID" value="AQX00481.1"/>
    <property type="molecule type" value="Genomic_DNA"/>
</dbReference>
<evidence type="ECO:0000259" key="1">
    <source>
        <dbReference type="Pfam" id="PF05272"/>
    </source>
</evidence>
<dbReference type="InterPro" id="IPR007936">
    <property type="entry name" value="VapE-like_dom"/>
</dbReference>
<dbReference type="Pfam" id="PF05272">
    <property type="entry name" value="VapE-like_dom"/>
    <property type="match status" value="1"/>
</dbReference>
<sequence length="386" mass="45364">MKENLGLYQSDTESKTIFDRALKYIYNKYDLRFNIISLEYQIKVVNSGEEWTDLNINSLFIELIQSGIDISMNKLEILIKSHLIDWYNPIKEYFSFLHPWDGKDHIADLCSYVKTNDDKAFAYHFEKWFTRTVLCALENGYVNKQCMVLASSLQNSGKTTFLWGLIPPTLRNYYTENISVDKDGIIAICKNLICNADELAILSKTDVNMLKAYISKSNVNVRLPYGRRAEFMERICSFVGSTNRTDFLTDESGSVRWLVFEVQNINFKYSIEINIDKVWAQAYYNAYKRKDFDPELTTDDIKENEKRNEKFTQISIEQEILLKHFEKSEHIRDFLTATDIMLSMNEALGLRLNNIRIGKALTYLKYQRIKHPRLQIYGYLIKRKVE</sequence>
<name>A0AAU8VCV9_9FLAO</name>
<organism evidence="2 3">
    <name type="scientific">Elizabethkingia anophelis</name>
    <dbReference type="NCBI Taxonomy" id="1117645"/>
    <lineage>
        <taxon>Bacteria</taxon>
        <taxon>Pseudomonadati</taxon>
        <taxon>Bacteroidota</taxon>
        <taxon>Flavobacteriia</taxon>
        <taxon>Flavobacteriales</taxon>
        <taxon>Weeksellaceae</taxon>
        <taxon>Elizabethkingia</taxon>
    </lineage>
</organism>
<dbReference type="PANTHER" id="PTHR34985">
    <property type="entry name" value="SLR0554 PROTEIN"/>
    <property type="match status" value="1"/>
</dbReference>